<evidence type="ECO:0000259" key="2">
    <source>
        <dbReference type="Pfam" id="PF15648"/>
    </source>
</evidence>
<organism evidence="3 4">
    <name type="scientific">Mycolicibacterium aubagnense</name>
    <dbReference type="NCBI Taxonomy" id="319707"/>
    <lineage>
        <taxon>Bacteria</taxon>
        <taxon>Bacillati</taxon>
        <taxon>Actinomycetota</taxon>
        <taxon>Actinomycetes</taxon>
        <taxon>Mycobacteriales</taxon>
        <taxon>Mycobacteriaceae</taxon>
        <taxon>Mycolicibacterium</taxon>
    </lineage>
</organism>
<gene>
    <name evidence="3" type="ORF">MAUB_58130</name>
</gene>
<feature type="compositionally biased region" description="Basic and acidic residues" evidence="1">
    <location>
        <begin position="178"/>
        <end position="211"/>
    </location>
</feature>
<feature type="compositionally biased region" description="Pro residues" evidence="1">
    <location>
        <begin position="528"/>
        <end position="538"/>
    </location>
</feature>
<evidence type="ECO:0000313" key="4">
    <source>
        <dbReference type="Proteomes" id="UP000465609"/>
    </source>
</evidence>
<dbReference type="Pfam" id="PF15648">
    <property type="entry name" value="Tox-REase-5"/>
    <property type="match status" value="1"/>
</dbReference>
<reference evidence="3 4" key="1">
    <citation type="journal article" date="2019" name="Emerg. Microbes Infect.">
        <title>Comprehensive subspecies identification of 175 nontuberculous mycobacteria species based on 7547 genomic profiles.</title>
        <authorList>
            <person name="Matsumoto Y."/>
            <person name="Kinjo T."/>
            <person name="Motooka D."/>
            <person name="Nabeya D."/>
            <person name="Jung N."/>
            <person name="Uechi K."/>
            <person name="Horii T."/>
            <person name="Iida T."/>
            <person name="Fujita J."/>
            <person name="Nakamura S."/>
        </authorList>
    </citation>
    <scope>NUCLEOTIDE SEQUENCE [LARGE SCALE GENOMIC DNA]</scope>
    <source>
        <strain evidence="3 4">JCM 15296</strain>
    </source>
</reference>
<keyword evidence="4" id="KW-1185">Reference proteome</keyword>
<sequence length="712" mass="75313">MAGGSLTRADIEAWSTEHLEAAATHWSTTAQAWEDHFTTIHTGMSRPGGTTWEGAGADGAVEASWVDLVKVRGAADALHSASGHATNGSGDIAWAKRQALDAIAEAEEDGFAVGQDLSVKDKTAGSLLRDSASRQQRAQEHAHAIAAAVQQLVGIDKQTADRIHGALAPLGQSLFPEDGGKHDTAVRPVDYHPGEKPGDKHDGKPGEKPPGPKDPLADLILPPDPAAKKPGEKPPPSPESLASLMLPPDPANQTGKPPVDPLGALTAPPGTSPGQAAAATPKFDPNTPEGRAGLALARQVLSTDPRVPPAEVDQRLAAMTANAEKPLPPPPVHDPGPKSSLPGWGERLGDKFNDFTNNMHEGFYARGRETLDGIENLTGTGGPGHPGVADSWKQLAQGTVDDIRNDPLRWHAAQHEGHEMVDNPGRYAGKMLFDGTTAAATAPLGGEGLLARGALEGTVERGVQQEVTHGVVGHDPAPTTPHAPADVPTAGDHGLIGHGSDAAPPPVEHHSPLEDMLLGGHHDANPVDVPPTHTPPAPDAFDPGQGSHYNSGDPHHPGNWPPHTPESTWQKGDTEPGWRHVNRGPDKPWMDFQGQVGGVERTPDGHIPEYVRIDPTTGKPVDYDGQLFRGPQEVYLEAKDGHRGLAFAPDSTYWEGRADKTLEQVERQLRALPPDAILEWHVSDPYGAAAIRKLFEANGIYDVPVIYTPRVP</sequence>
<dbReference type="InterPro" id="IPR028904">
    <property type="entry name" value="Tox-REase-5_dom"/>
</dbReference>
<feature type="domain" description="Tox-REase-5" evidence="2">
    <location>
        <begin position="589"/>
        <end position="684"/>
    </location>
</feature>
<dbReference type="EMBL" id="AP022577">
    <property type="protein sequence ID" value="BBX87940.1"/>
    <property type="molecule type" value="Genomic_DNA"/>
</dbReference>
<name>A0ABN5Z1B0_9MYCO</name>
<protein>
    <recommendedName>
        <fullName evidence="2">Tox-REase-5 domain-containing protein</fullName>
    </recommendedName>
</protein>
<accession>A0ABN5Z1B0</accession>
<evidence type="ECO:0000313" key="3">
    <source>
        <dbReference type="EMBL" id="BBX87940.1"/>
    </source>
</evidence>
<dbReference type="Proteomes" id="UP000465609">
    <property type="component" value="Chromosome"/>
</dbReference>
<feature type="region of interest" description="Disordered" evidence="1">
    <location>
        <begin position="171"/>
        <end position="290"/>
    </location>
</feature>
<feature type="region of interest" description="Disordered" evidence="1">
    <location>
        <begin position="521"/>
        <end position="575"/>
    </location>
</feature>
<dbReference type="RefSeq" id="WP_234884215.1">
    <property type="nucleotide sequence ID" value="NZ_AP022577.1"/>
</dbReference>
<evidence type="ECO:0000256" key="1">
    <source>
        <dbReference type="SAM" id="MobiDB-lite"/>
    </source>
</evidence>
<proteinExistence type="predicted"/>